<protein>
    <submittedName>
        <fullName evidence="2">Integrase</fullName>
    </submittedName>
</protein>
<dbReference type="RefSeq" id="WP_229706700.1">
    <property type="nucleotide sequence ID" value="NZ_BMII01000026.1"/>
</dbReference>
<sequence length="608" mass="69525">MNRDFRSVLRIIDHLLLNGSQYKLKEFGLGAITLDDLTALLDKVYSNKDTNESLYDWSSRISKYLLELLSKTDNEDIIRFLVRYPSTLDVDPDLLSECPLGLSEDKIISIRAAIFLNQLGYRKHGSSRKNNFGGVWGMNTSKVAKDIYKNTLYVKTVAKIAFPSLEVNFENESIMDRECEGVKVTTKESDLLSWGNLQEYCRALNKIQALNTLELPAPPQDELDKLNLYEPKVRTPKGRFKTVPYDLVFRVIREAIEFHLKYGDLLIDTWNDVIKYATQKKIPLTSITNDDFLEILPTKLNEIGVSRLGLTCISTGEGLNPNRGANTASYFNKLRSNQGLLDLVHVYYGAVKIIVGVLVARRDGELLDLKAGECLDNTEQWLIFEKRKTSKMLFGARNTEARPIDPIAVDMMQNLIKLQDKHIELGLLDGYTKLFSPPQINASGKFSTNRRCSDSYVDLFCDYIQTDTNENGERYYLRQHQLRRFFALLFFHSSQIGGIETLQWMLGHTDPEHVWNYITESVQGSVLRGAKAQYVAESLVKGGKEYSNLADFVYKKFNTTEFSVIDAEELEEYIDELLKEGKASVEPEFFEDENERRMRIITKITGAN</sequence>
<dbReference type="SUPFAM" id="SSF56349">
    <property type="entry name" value="DNA breaking-rejoining enzymes"/>
    <property type="match status" value="1"/>
</dbReference>
<evidence type="ECO:0000313" key="3">
    <source>
        <dbReference type="Proteomes" id="UP000617555"/>
    </source>
</evidence>
<evidence type="ECO:0000256" key="1">
    <source>
        <dbReference type="ARBA" id="ARBA00023172"/>
    </source>
</evidence>
<dbReference type="InterPro" id="IPR011010">
    <property type="entry name" value="DNA_brk_join_enz"/>
</dbReference>
<keyword evidence="1" id="KW-0233">DNA recombination</keyword>
<accession>A0ABQ1JEW5</accession>
<keyword evidence="3" id="KW-1185">Reference proteome</keyword>
<comment type="caution">
    <text evidence="2">The sequence shown here is derived from an EMBL/GenBank/DDBJ whole genome shotgun (WGS) entry which is preliminary data.</text>
</comment>
<name>A0ABQ1JEW5_9GAMM</name>
<dbReference type="EMBL" id="BMII01000026">
    <property type="protein sequence ID" value="GGB67207.1"/>
    <property type="molecule type" value="Genomic_DNA"/>
</dbReference>
<gene>
    <name evidence="2" type="ORF">GCM10011607_29790</name>
</gene>
<proteinExistence type="predicted"/>
<dbReference type="Gene3D" id="1.10.443.10">
    <property type="entry name" value="Intergrase catalytic core"/>
    <property type="match status" value="1"/>
</dbReference>
<dbReference type="InterPro" id="IPR013762">
    <property type="entry name" value="Integrase-like_cat_sf"/>
</dbReference>
<dbReference type="Proteomes" id="UP000617555">
    <property type="component" value="Unassembled WGS sequence"/>
</dbReference>
<evidence type="ECO:0000313" key="2">
    <source>
        <dbReference type="EMBL" id="GGB67207.1"/>
    </source>
</evidence>
<organism evidence="2 3">
    <name type="scientific">Shewanella inventionis</name>
    <dbReference type="NCBI Taxonomy" id="1738770"/>
    <lineage>
        <taxon>Bacteria</taxon>
        <taxon>Pseudomonadati</taxon>
        <taxon>Pseudomonadota</taxon>
        <taxon>Gammaproteobacteria</taxon>
        <taxon>Alteromonadales</taxon>
        <taxon>Shewanellaceae</taxon>
        <taxon>Shewanella</taxon>
    </lineage>
</organism>
<reference evidence="3" key="1">
    <citation type="journal article" date="2019" name="Int. J. Syst. Evol. Microbiol.">
        <title>The Global Catalogue of Microorganisms (GCM) 10K type strain sequencing project: providing services to taxonomists for standard genome sequencing and annotation.</title>
        <authorList>
            <consortium name="The Broad Institute Genomics Platform"/>
            <consortium name="The Broad Institute Genome Sequencing Center for Infectious Disease"/>
            <person name="Wu L."/>
            <person name="Ma J."/>
        </authorList>
    </citation>
    <scope>NUCLEOTIDE SEQUENCE [LARGE SCALE GENOMIC DNA]</scope>
    <source>
        <strain evidence="3">CGMCC 1.15339</strain>
    </source>
</reference>